<dbReference type="OrthoDB" id="338614at2759"/>
<dbReference type="GO" id="GO:0000407">
    <property type="term" value="C:phagophore assembly site"/>
    <property type="evidence" value="ECO:0007669"/>
    <property type="project" value="UniProtKB-SubCell"/>
</dbReference>
<dbReference type="InterPro" id="IPR045886">
    <property type="entry name" value="ThiF/MoeB/HesA"/>
</dbReference>
<dbReference type="Pfam" id="PF16420">
    <property type="entry name" value="ATG7_N"/>
    <property type="match status" value="1"/>
</dbReference>
<evidence type="ECO:0000313" key="12">
    <source>
        <dbReference type="EMBL" id="GIJ88414.1"/>
    </source>
</evidence>
<dbReference type="InterPro" id="IPR000594">
    <property type="entry name" value="ThiF_NAD_FAD-bd"/>
</dbReference>
<dbReference type="RefSeq" id="XP_043159160.1">
    <property type="nucleotide sequence ID" value="XM_043303225.1"/>
</dbReference>
<comment type="subcellular location">
    <subcellularLocation>
        <location evidence="8">Cytoplasm</location>
    </subcellularLocation>
    <subcellularLocation>
        <location evidence="8">Preautophagosomal structure</location>
    </subcellularLocation>
</comment>
<keyword evidence="5 8" id="KW-0072">Autophagy</keyword>
<evidence type="ECO:0000256" key="6">
    <source>
        <dbReference type="ARBA" id="ARBA00024930"/>
    </source>
</evidence>
<dbReference type="AlphaFoldDB" id="A0A9P3BE76"/>
<dbReference type="InterPro" id="IPR006285">
    <property type="entry name" value="Atg7"/>
</dbReference>
<dbReference type="InterPro" id="IPR035985">
    <property type="entry name" value="Ubiquitin-activating_enz"/>
</dbReference>
<feature type="domain" description="THIF-type NAD/FAD binding fold" evidence="10">
    <location>
        <begin position="378"/>
        <end position="608"/>
    </location>
</feature>
<name>A0A9P3BE76_9EURO</name>
<evidence type="ECO:0000256" key="5">
    <source>
        <dbReference type="ARBA" id="ARBA00023006"/>
    </source>
</evidence>
<gene>
    <name evidence="12" type="ORF">Asppvi_007338</name>
</gene>
<keyword evidence="3 8" id="KW-0813">Transport</keyword>
<evidence type="ECO:0000256" key="9">
    <source>
        <dbReference type="SAM" id="MobiDB-lite"/>
    </source>
</evidence>
<dbReference type="Gene3D" id="3.40.140.70">
    <property type="entry name" value="Ubiquitin-like modifier-activating enzyme ATG7 N-terminal domain"/>
    <property type="match status" value="1"/>
</dbReference>
<dbReference type="Gene3D" id="3.40.50.720">
    <property type="entry name" value="NAD(P)-binding Rossmann-like Domain"/>
    <property type="match status" value="1"/>
</dbReference>
<comment type="similarity">
    <text evidence="1 8">Belongs to the ATG7 family.</text>
</comment>
<dbReference type="GO" id="GO:0019778">
    <property type="term" value="F:Atg12 activating enzyme activity"/>
    <property type="evidence" value="ECO:0007669"/>
    <property type="project" value="TreeGrafter"/>
</dbReference>
<dbReference type="FunFam" id="3.40.50.720:FF:000243">
    <property type="entry name" value="Ubiquitin-like modifier-activating enzyme ATG7"/>
    <property type="match status" value="1"/>
</dbReference>
<evidence type="ECO:0000256" key="8">
    <source>
        <dbReference type="RuleBase" id="RU366022"/>
    </source>
</evidence>
<feature type="compositionally biased region" description="Polar residues" evidence="9">
    <location>
        <begin position="320"/>
        <end position="331"/>
    </location>
</feature>
<evidence type="ECO:0000313" key="13">
    <source>
        <dbReference type="Proteomes" id="UP001043456"/>
    </source>
</evidence>
<keyword evidence="4 8" id="KW-0653">Protein transport</keyword>
<dbReference type="PANTHER" id="PTHR10953">
    <property type="entry name" value="UBIQUITIN-ACTIVATING ENZYME E1"/>
    <property type="match status" value="1"/>
</dbReference>
<keyword evidence="8" id="KW-0833">Ubl conjugation pathway</keyword>
<dbReference type="EMBL" id="BHVY01000005">
    <property type="protein sequence ID" value="GIJ88414.1"/>
    <property type="molecule type" value="Genomic_DNA"/>
</dbReference>
<evidence type="ECO:0000256" key="4">
    <source>
        <dbReference type="ARBA" id="ARBA00022927"/>
    </source>
</evidence>
<dbReference type="GO" id="GO:0015031">
    <property type="term" value="P:protein transport"/>
    <property type="evidence" value="ECO:0007669"/>
    <property type="project" value="UniProtKB-UniRule"/>
</dbReference>
<proteinExistence type="inferred from homology"/>
<dbReference type="InterPro" id="IPR042523">
    <property type="entry name" value="Atg7_N_2"/>
</dbReference>
<keyword evidence="13" id="KW-1185">Reference proteome</keyword>
<dbReference type="FunFam" id="3.40.140.70:FF:000001">
    <property type="entry name" value="Ubiquitin-like modifier-activating enzyme atg7"/>
    <property type="match status" value="1"/>
</dbReference>
<dbReference type="Pfam" id="PF00899">
    <property type="entry name" value="ThiF"/>
    <property type="match status" value="1"/>
</dbReference>
<dbReference type="InterPro" id="IPR042522">
    <property type="entry name" value="Atg7_N_1"/>
</dbReference>
<feature type="region of interest" description="Disordered" evidence="9">
    <location>
        <begin position="320"/>
        <end position="340"/>
    </location>
</feature>
<dbReference type="InterPro" id="IPR032197">
    <property type="entry name" value="Atg7_N"/>
</dbReference>
<dbReference type="GO" id="GO:0034727">
    <property type="term" value="P:piecemeal microautophagy of the nucleus"/>
    <property type="evidence" value="ECO:0007669"/>
    <property type="project" value="TreeGrafter"/>
</dbReference>
<comment type="subunit">
    <text evidence="8">Homodimer.</text>
</comment>
<feature type="domain" description="Ubiquitin-like modifier-activating enzyme Atg7 N-terminal" evidence="11">
    <location>
        <begin position="1"/>
        <end position="360"/>
    </location>
</feature>
<evidence type="ECO:0000259" key="11">
    <source>
        <dbReference type="Pfam" id="PF16420"/>
    </source>
</evidence>
<dbReference type="GO" id="GO:0000045">
    <property type="term" value="P:autophagosome assembly"/>
    <property type="evidence" value="ECO:0007669"/>
    <property type="project" value="TreeGrafter"/>
</dbReference>
<evidence type="ECO:0000256" key="1">
    <source>
        <dbReference type="ARBA" id="ARBA00010931"/>
    </source>
</evidence>
<accession>A0A9P3BE76</accession>
<evidence type="ECO:0000256" key="2">
    <source>
        <dbReference type="ARBA" id="ARBA00017647"/>
    </source>
</evidence>
<dbReference type="GO" id="GO:0006995">
    <property type="term" value="P:cellular response to nitrogen starvation"/>
    <property type="evidence" value="ECO:0007669"/>
    <property type="project" value="TreeGrafter"/>
</dbReference>
<keyword evidence="8" id="KW-0963">Cytoplasm</keyword>
<reference evidence="12 13" key="1">
    <citation type="submission" date="2018-10" db="EMBL/GenBank/DDBJ databases">
        <title>Pan-genome distribution and transcriptional activeness of fungal secondary metabolism genes in Aspergillus section Fumigati.</title>
        <authorList>
            <person name="Takahashi H."/>
            <person name="Umemura M."/>
            <person name="Ninomiya A."/>
            <person name="Kusuya Y."/>
            <person name="Urayama S."/>
            <person name="Shimizu M."/>
            <person name="Watanabe A."/>
            <person name="Kamei K."/>
            <person name="Yaguchi T."/>
            <person name="Hagiwara D."/>
        </authorList>
    </citation>
    <scope>NUCLEOTIDE SEQUENCE [LARGE SCALE GENOMIC DNA]</scope>
    <source>
        <strain evidence="12 13">IFM 55266</strain>
    </source>
</reference>
<dbReference type="NCBIfam" id="TIGR01381">
    <property type="entry name" value="E1_like_apg7"/>
    <property type="match status" value="1"/>
</dbReference>
<evidence type="ECO:0000259" key="10">
    <source>
        <dbReference type="Pfam" id="PF00899"/>
    </source>
</evidence>
<protein>
    <recommendedName>
        <fullName evidence="2 8">Ubiquitin-like modifier-activating enzyme ATG7</fullName>
    </recommendedName>
    <alternativeName>
        <fullName evidence="8">Autophagy-related protein 7</fullName>
    </alternativeName>
</protein>
<dbReference type="GO" id="GO:0000422">
    <property type="term" value="P:autophagy of mitochondrion"/>
    <property type="evidence" value="ECO:0007669"/>
    <property type="project" value="TreeGrafter"/>
</dbReference>
<evidence type="ECO:0000256" key="7">
    <source>
        <dbReference type="PIRSR" id="PIRSR606285-1"/>
    </source>
</evidence>
<feature type="active site" description="Glycyl thioester intermediate" evidence="7">
    <location>
        <position position="579"/>
    </location>
</feature>
<comment type="caution">
    <text evidence="12">The sequence shown here is derived from an EMBL/GenBank/DDBJ whole genome shotgun (WGS) entry which is preliminary data.</text>
</comment>
<dbReference type="PANTHER" id="PTHR10953:SF3">
    <property type="entry name" value="UBIQUITIN-LIKE MODIFIER-ACTIVATING ENZYME ATG7"/>
    <property type="match status" value="1"/>
</dbReference>
<comment type="function">
    <text evidence="6">E1-like activating enzyme involved in the 2 ubiquitin-like systems required for cytoplasm to vacuole transport (Cvt) and autophagy. Activates ATG12 for its conjugation with ATG5 and ATG8 for its conjugation with phosphatidylethanolamine. Both systems are needed for the ATG8 association to Cvt vesicles and autophagosomes membranes. Autophagy is essential for maintenance of amino acid levels and protein synthesis under nitrogen starvation. Required for selective autophagic degradation of the nucleus (nucleophagy) as well as for mitophagy which contributes to regulate mitochondrial quantity and quality by eliminating the mitochondria to a basal level to fulfill cellular energy requirements and preventing excess ROS production. Plays a role in the regulation of filamentous growth and chronological longevity.</text>
</comment>
<organism evidence="12 13">
    <name type="scientific">Aspergillus pseudoviridinutans</name>
    <dbReference type="NCBI Taxonomy" id="1517512"/>
    <lineage>
        <taxon>Eukaryota</taxon>
        <taxon>Fungi</taxon>
        <taxon>Dikarya</taxon>
        <taxon>Ascomycota</taxon>
        <taxon>Pezizomycotina</taxon>
        <taxon>Eurotiomycetes</taxon>
        <taxon>Eurotiomycetidae</taxon>
        <taxon>Eurotiales</taxon>
        <taxon>Aspergillaceae</taxon>
        <taxon>Aspergillus</taxon>
        <taxon>Aspergillus subgen. Fumigati</taxon>
    </lineage>
</organism>
<dbReference type="GO" id="GO:0019779">
    <property type="term" value="F:Atg8 activating enzyme activity"/>
    <property type="evidence" value="ECO:0007669"/>
    <property type="project" value="TreeGrafter"/>
</dbReference>
<dbReference type="CDD" id="cd01486">
    <property type="entry name" value="Apg7"/>
    <property type="match status" value="1"/>
</dbReference>
<dbReference type="GeneID" id="67005948"/>
<dbReference type="GO" id="GO:0032446">
    <property type="term" value="P:protein modification by small protein conjugation"/>
    <property type="evidence" value="ECO:0007669"/>
    <property type="project" value="TreeGrafter"/>
</dbReference>
<sequence length="717" mass="79497">MQYAPFASDIELPFYTALATLKIDRDKLDDSARKVLGLYELRPTDAPNNSCRMQIHGNALTSDEVPEGYYRAEGTIKNFNTFEEYRDINKPQMLQQAGQTIRDAIEDGSIYMCPSKLSSFMILSFADLKKYKFHYWFAFPALHSTPSWAPVTNAGEIIGHTPVQPINGASFKALPTFESSTLVEAVQTWSRSVEACQRGFFLARKYCEFDGRAGHDARGTSERADGTLLASSQQTAGNNWKIASLASYESGFFDGAQFEDSFICFADPSNYDDAPGWMLRNLLFLIKRRWGLRRAQILRYRDIRREMGRSMVVTVECKTQPVSQPASSPETANGAPKVTGWERNSAGKLSGRLVDLTEYLNPKRLADQSVDLNLKLMKWRISPDLDLEKIKRTRCLLLGAGTLGSYVARNLMAWGVTKITFVDNGTVSFSNPVRQPLFNFQDCLEGGARKAIRAAQALSEIYPGVEATGHVLSVPMAGHPITDTENTRKEFNILKALVDDHDVIFLLMDTRESRWLPTVIGKAAGKIVMNAALGFDSFVVMRHGVRNDADPTLELGCYFCNDVVAPMNSVRDQTLDQQCTVTRPGVATIASALAVELLISLLQHPQGAAAPAASPNNDRGSHPLGLVPHQIRGFLSSFENISVIGRSYDCCSACSINIVKAYNEQGWEFVVKALNEPGYLEELSGLREVSHEKPLLTYPLFLVLLFPGPRKSPTPDP</sequence>
<dbReference type="Gene3D" id="3.40.140.100">
    <property type="entry name" value="Ubiquitin-like modifier-activating enzyme ATG7 C-terminal domain"/>
    <property type="match status" value="1"/>
</dbReference>
<dbReference type="SUPFAM" id="SSF69572">
    <property type="entry name" value="Activating enzymes of the ubiquitin-like proteins"/>
    <property type="match status" value="1"/>
</dbReference>
<evidence type="ECO:0000256" key="3">
    <source>
        <dbReference type="ARBA" id="ARBA00022448"/>
    </source>
</evidence>
<dbReference type="Proteomes" id="UP001043456">
    <property type="component" value="Unassembled WGS sequence"/>
</dbReference>